<organism evidence="1 2">
    <name type="scientific">Paenibacillus agri</name>
    <dbReference type="NCBI Taxonomy" id="2744309"/>
    <lineage>
        <taxon>Bacteria</taxon>
        <taxon>Bacillati</taxon>
        <taxon>Bacillota</taxon>
        <taxon>Bacilli</taxon>
        <taxon>Bacillales</taxon>
        <taxon>Paenibacillaceae</taxon>
        <taxon>Paenibacillus</taxon>
    </lineage>
</organism>
<name>A0A850ELU8_9BACL</name>
<reference evidence="1" key="1">
    <citation type="submission" date="2020-06" db="EMBL/GenBank/DDBJ databases">
        <title>Paenibacillus sp. nov., isolated from soil.</title>
        <authorList>
            <person name="Seo Y.L."/>
        </authorList>
    </citation>
    <scope>NUCLEOTIDE SEQUENCE [LARGE SCALE GENOMIC DNA]</scope>
    <source>
        <strain evidence="1">JW14</strain>
    </source>
</reference>
<dbReference type="EMBL" id="JABWCS010000212">
    <property type="protein sequence ID" value="NUU61985.1"/>
    <property type="molecule type" value="Genomic_DNA"/>
</dbReference>
<evidence type="ECO:0008006" key="3">
    <source>
        <dbReference type="Google" id="ProtNLM"/>
    </source>
</evidence>
<proteinExistence type="predicted"/>
<keyword evidence="2" id="KW-1185">Reference proteome</keyword>
<accession>A0A850ELU8</accession>
<evidence type="ECO:0000313" key="1">
    <source>
        <dbReference type="EMBL" id="NUU61985.1"/>
    </source>
</evidence>
<comment type="caution">
    <text evidence="1">The sequence shown here is derived from an EMBL/GenBank/DDBJ whole genome shotgun (WGS) entry which is preliminary data.</text>
</comment>
<dbReference type="SUPFAM" id="SSF46785">
    <property type="entry name" value="Winged helix' DNA-binding domain"/>
    <property type="match status" value="1"/>
</dbReference>
<evidence type="ECO:0000313" key="2">
    <source>
        <dbReference type="Proteomes" id="UP000564806"/>
    </source>
</evidence>
<dbReference type="Proteomes" id="UP000564806">
    <property type="component" value="Unassembled WGS sequence"/>
</dbReference>
<protein>
    <recommendedName>
        <fullName evidence="3">MarR family transcriptional regulator</fullName>
    </recommendedName>
</protein>
<sequence length="41" mass="4802">MKWSKSRLSHHLTRMQKRGLIERKPLASEPSVLLVITTSER</sequence>
<gene>
    <name evidence="1" type="ORF">HPT30_16695</name>
</gene>
<dbReference type="InterPro" id="IPR036390">
    <property type="entry name" value="WH_DNA-bd_sf"/>
</dbReference>
<dbReference type="AlphaFoldDB" id="A0A850ELU8"/>